<organism evidence="15 16">
    <name type="scientific">Ophiobolus disseminans</name>
    <dbReference type="NCBI Taxonomy" id="1469910"/>
    <lineage>
        <taxon>Eukaryota</taxon>
        <taxon>Fungi</taxon>
        <taxon>Dikarya</taxon>
        <taxon>Ascomycota</taxon>
        <taxon>Pezizomycotina</taxon>
        <taxon>Dothideomycetes</taxon>
        <taxon>Pleosporomycetidae</taxon>
        <taxon>Pleosporales</taxon>
        <taxon>Pleosporineae</taxon>
        <taxon>Phaeosphaeriaceae</taxon>
        <taxon>Ophiobolus</taxon>
    </lineage>
</organism>
<keyword evidence="9 12" id="KW-0472">Membrane</keyword>
<feature type="compositionally biased region" description="Polar residues" evidence="11">
    <location>
        <begin position="849"/>
        <end position="858"/>
    </location>
</feature>
<dbReference type="PANTHER" id="PTHR24223">
    <property type="entry name" value="ATP-BINDING CASSETTE SUB-FAMILY C"/>
    <property type="match status" value="1"/>
</dbReference>
<evidence type="ECO:0008006" key="17">
    <source>
        <dbReference type="Google" id="ProtNLM"/>
    </source>
</evidence>
<dbReference type="InterPro" id="IPR017871">
    <property type="entry name" value="ABC_transporter-like_CS"/>
</dbReference>
<evidence type="ECO:0000256" key="1">
    <source>
        <dbReference type="ARBA" id="ARBA00004651"/>
    </source>
</evidence>
<evidence type="ECO:0000256" key="4">
    <source>
        <dbReference type="ARBA" id="ARBA00022475"/>
    </source>
</evidence>
<dbReference type="SUPFAM" id="SSF52540">
    <property type="entry name" value="P-loop containing nucleoside triphosphate hydrolases"/>
    <property type="match status" value="2"/>
</dbReference>
<evidence type="ECO:0000256" key="3">
    <source>
        <dbReference type="ARBA" id="ARBA00022448"/>
    </source>
</evidence>
<dbReference type="CDD" id="cd18579">
    <property type="entry name" value="ABC_6TM_ABCC_D1"/>
    <property type="match status" value="1"/>
</dbReference>
<dbReference type="SUPFAM" id="SSF90123">
    <property type="entry name" value="ABC transporter transmembrane region"/>
    <property type="match status" value="2"/>
</dbReference>
<proteinExistence type="inferred from homology"/>
<dbReference type="GO" id="GO:0005886">
    <property type="term" value="C:plasma membrane"/>
    <property type="evidence" value="ECO:0007669"/>
    <property type="project" value="UniProtKB-SubCell"/>
</dbReference>
<feature type="transmembrane region" description="Helical" evidence="12">
    <location>
        <begin position="415"/>
        <end position="433"/>
    </location>
</feature>
<keyword evidence="8 12" id="KW-1133">Transmembrane helix</keyword>
<dbReference type="FunFam" id="3.40.50.300:FF:002145">
    <property type="entry name" value="ABC transporter (MsbA subfamily)"/>
    <property type="match status" value="1"/>
</dbReference>
<dbReference type="Proteomes" id="UP000799424">
    <property type="component" value="Unassembled WGS sequence"/>
</dbReference>
<feature type="transmembrane region" description="Helical" evidence="12">
    <location>
        <begin position="136"/>
        <end position="157"/>
    </location>
</feature>
<evidence type="ECO:0000256" key="8">
    <source>
        <dbReference type="ARBA" id="ARBA00022989"/>
    </source>
</evidence>
<dbReference type="GO" id="GO:0140359">
    <property type="term" value="F:ABC-type transporter activity"/>
    <property type="evidence" value="ECO:0007669"/>
    <property type="project" value="InterPro"/>
</dbReference>
<dbReference type="FunFam" id="1.20.1560.10:FF:000055">
    <property type="entry name" value="ABC multidrug transporter (Eurofung)"/>
    <property type="match status" value="1"/>
</dbReference>
<dbReference type="InterPro" id="IPR050173">
    <property type="entry name" value="ABC_transporter_C-like"/>
</dbReference>
<dbReference type="CDD" id="cd18580">
    <property type="entry name" value="ABC_6TM_ABCC_D2"/>
    <property type="match status" value="1"/>
</dbReference>
<dbReference type="PROSITE" id="PS00211">
    <property type="entry name" value="ABC_TRANSPORTER_1"/>
    <property type="match status" value="2"/>
</dbReference>
<dbReference type="InterPro" id="IPR011527">
    <property type="entry name" value="ABC1_TM_dom"/>
</dbReference>
<dbReference type="InterPro" id="IPR056227">
    <property type="entry name" value="TMD0_ABC"/>
</dbReference>
<protein>
    <recommendedName>
        <fullName evidence="17">P-loop containing nucleoside triphosphate hydrolase protein</fullName>
    </recommendedName>
</protein>
<name>A0A6A7AL92_9PLEO</name>
<sequence length="1489" mass="163615">MDSSANACSLAADNAFGPALAGSRCRTFDFTITFEQSFFSIAPSAVLLLVTAARIPFLVRRKRLIEANRFKWAKVGLIGVFAVVQMALVVLWTTRSPLPAKKLGLAAAALSFLASLALGALSPLEHAKSFTPSTILCAYLLLTLLFDATILRTFWIFSFDEQVRRVFAAAFTLKALILLSEAKEKRSLVYSKHDALRSPEEFAGIYGKSLYWWLNSLIGTGFRHVLTPDQLYPLTTKLQADGLDTRFWKAWDATAKLKSKPKISLVLLRELKWDLLTPVVPRLILIAFTFCQPLLLQRFLSYLQDPVERQNANIGYGLIGAYFLVYFGMAVSSAVYWQCNYQALLMVRGMLVTAIYQKTTTVGITAIDNAKAVTLMGTDAERIVRGLSDFHELWSSIVQVALAVWLLAIQVGAAAVGPAVVCLLAVGGTLWASSLTTKRQLAWISAIQGRIGTTSSTLGAMKSARISGLTAKVSALIHSLRLNEIKHARRFWFLGAFTSTVGLVPQMVSPVITFAIFMARSIQTGETLDFTRMFTSLSLIILLTSPLFNLFGAILDFVSALGCFDRIDAYLSAEVRHDTRKLLHHDPGLEKKTDANQPRNDFAILLNNVTAGWSKEADSKPSLSNINLTIPQSKLTFVIGPVAAGKSTLLKAILGELPACSGEVFVSQKEMAFCDQTPWLINATIRMNITAYSKYQPELYQQVLRACALESDLRELKDGDATKVGSKGFGLSSGQKQRISLARAAYSCKDVILLDDVFSQLDGPTQNHIFAHLLGPDGMLRKRAATVILATHAVSFLPFADEIIALSADGTVEEQGSYENLRAKQGGYVHKMYEEHKIENSPMLPSLADASNTGTRTASNDEDEKDYVPASTSKKESDTANDKSRLLGDWKVYVYYFSCLGPVLTLGFFLFQILFAFFTVFPNIWLKWWADSNVQEPNAENARYIGGYAGLQAAGLLSSGVLTWFCFNIMAQKAGLGLHVIMLNAIMRAPMSLFGIIDTGSITTKFSQDFQLVDSSLPLSMMCVVTNLFITIGQAGLVASASAWIALCFPALVLVFYVVQRYYLRTSRQMRLLDLEQKAPLYTQFTESVEGIVTLRAFGWETRCISDNHTLVDNSQKPFYLMYMLQKWLSLVLDLIITGLAVIVVGIAVAIRNNVSVGFTGVSLSQIISLTSYMKLIILFWTQMEMSLGAVNRIKTFSEEAGDENLPEETYDPPTPWPSHGAVVVKDLSVAYKTAQGSHTALHKITLNIPRGTKVGICGRTGSGKSTLILALLKLVDSEGSVTIDDVNLASIPRDSLRQKIIVVSDDVFFFPGGTLRDNLDPLSLCSDDAQLKEILQDFMLWDMSVSAAATKSEKDARKEDAGDQSSTVNPLDAPFSSVSLSHGQKQLFALARALVRQQCKGPGVGGLVILDEATSRTDKETDSIIQRVIRKRFEGCTLVMIAHRLESILDFDRIVVLEQGRVVEYDAPGVLRGKEGGVFRAMMGTEGV</sequence>
<feature type="transmembrane region" description="Helical" evidence="12">
    <location>
        <begin position="104"/>
        <end position="124"/>
    </location>
</feature>
<feature type="transmembrane region" description="Helical" evidence="12">
    <location>
        <begin position="71"/>
        <end position="92"/>
    </location>
</feature>
<feature type="transmembrane region" description="Helical" evidence="12">
    <location>
        <begin position="1043"/>
        <end position="1064"/>
    </location>
</feature>
<feature type="domain" description="ABC transmembrane type-1" evidence="14">
    <location>
        <begin position="906"/>
        <end position="1186"/>
    </location>
</feature>
<keyword evidence="16" id="KW-1185">Reference proteome</keyword>
<comment type="subcellular location">
    <subcellularLocation>
        <location evidence="1">Cell membrane</location>
        <topology evidence="1">Multi-pass membrane protein</topology>
    </subcellularLocation>
</comment>
<dbReference type="Gene3D" id="1.20.1560.10">
    <property type="entry name" value="ABC transporter type 1, transmembrane domain"/>
    <property type="match status" value="2"/>
</dbReference>
<comment type="similarity">
    <text evidence="2">Belongs to the ABC transporter superfamily. ABCC family. Conjugate transporter (TC 3.A.1.208) subfamily.</text>
</comment>
<dbReference type="FunFam" id="1.20.1560.10:FF:000066">
    <property type="entry name" value="ABC multidrug transporter (Eurofung)"/>
    <property type="match status" value="1"/>
</dbReference>
<feature type="region of interest" description="Disordered" evidence="11">
    <location>
        <begin position="844"/>
        <end position="880"/>
    </location>
</feature>
<feature type="transmembrane region" description="Helical" evidence="12">
    <location>
        <begin position="316"/>
        <end position="337"/>
    </location>
</feature>
<evidence type="ECO:0000256" key="12">
    <source>
        <dbReference type="SAM" id="Phobius"/>
    </source>
</evidence>
<reference evidence="15" key="1">
    <citation type="journal article" date="2020" name="Stud. Mycol.">
        <title>101 Dothideomycetes genomes: a test case for predicting lifestyles and emergence of pathogens.</title>
        <authorList>
            <person name="Haridas S."/>
            <person name="Albert R."/>
            <person name="Binder M."/>
            <person name="Bloem J."/>
            <person name="Labutti K."/>
            <person name="Salamov A."/>
            <person name="Andreopoulos B."/>
            <person name="Baker S."/>
            <person name="Barry K."/>
            <person name="Bills G."/>
            <person name="Bluhm B."/>
            <person name="Cannon C."/>
            <person name="Castanera R."/>
            <person name="Culley D."/>
            <person name="Daum C."/>
            <person name="Ezra D."/>
            <person name="Gonzalez J."/>
            <person name="Henrissat B."/>
            <person name="Kuo A."/>
            <person name="Liang C."/>
            <person name="Lipzen A."/>
            <person name="Lutzoni F."/>
            <person name="Magnuson J."/>
            <person name="Mondo S."/>
            <person name="Nolan M."/>
            <person name="Ohm R."/>
            <person name="Pangilinan J."/>
            <person name="Park H.-J."/>
            <person name="Ramirez L."/>
            <person name="Alfaro M."/>
            <person name="Sun H."/>
            <person name="Tritt A."/>
            <person name="Yoshinaga Y."/>
            <person name="Zwiers L.-H."/>
            <person name="Turgeon B."/>
            <person name="Goodwin S."/>
            <person name="Spatafora J."/>
            <person name="Crous P."/>
            <person name="Grigoriev I."/>
        </authorList>
    </citation>
    <scope>NUCLEOTIDE SEQUENCE</scope>
    <source>
        <strain evidence="15">CBS 113818</strain>
    </source>
</reference>
<evidence type="ECO:0000256" key="10">
    <source>
        <dbReference type="ARBA" id="ARBA00023180"/>
    </source>
</evidence>
<dbReference type="InterPro" id="IPR027417">
    <property type="entry name" value="P-loop_NTPase"/>
</dbReference>
<dbReference type="Pfam" id="PF24357">
    <property type="entry name" value="TMD0_ABC"/>
    <property type="match status" value="1"/>
</dbReference>
<feature type="transmembrane region" description="Helical" evidence="12">
    <location>
        <begin position="893"/>
        <end position="925"/>
    </location>
</feature>
<dbReference type="InterPro" id="IPR003439">
    <property type="entry name" value="ABC_transporter-like_ATP-bd"/>
</dbReference>
<evidence type="ECO:0000256" key="9">
    <source>
        <dbReference type="ARBA" id="ARBA00023136"/>
    </source>
</evidence>
<evidence type="ECO:0000256" key="6">
    <source>
        <dbReference type="ARBA" id="ARBA00022741"/>
    </source>
</evidence>
<feature type="transmembrane region" description="Helical" evidence="12">
    <location>
        <begin position="279"/>
        <end position="296"/>
    </location>
</feature>
<dbReference type="PANTHER" id="PTHR24223:SF399">
    <property type="entry name" value="ABC TRANSPORTER ATNG"/>
    <property type="match status" value="1"/>
</dbReference>
<feature type="transmembrane region" description="Helical" evidence="12">
    <location>
        <begin position="537"/>
        <end position="558"/>
    </location>
</feature>
<dbReference type="SMART" id="SM00382">
    <property type="entry name" value="AAA"/>
    <property type="match status" value="2"/>
</dbReference>
<accession>A0A6A7AL92</accession>
<dbReference type="CDD" id="cd03250">
    <property type="entry name" value="ABCC_MRP_domain1"/>
    <property type="match status" value="1"/>
</dbReference>
<feature type="transmembrane region" description="Helical" evidence="12">
    <location>
        <begin position="491"/>
        <end position="517"/>
    </location>
</feature>
<keyword evidence="6" id="KW-0547">Nucleotide-binding</keyword>
<keyword evidence="4" id="KW-1003">Cell membrane</keyword>
<evidence type="ECO:0000259" key="14">
    <source>
        <dbReference type="PROSITE" id="PS50929"/>
    </source>
</evidence>
<dbReference type="InterPro" id="IPR003593">
    <property type="entry name" value="AAA+_ATPase"/>
</dbReference>
<dbReference type="OrthoDB" id="6500128at2759"/>
<keyword evidence="3" id="KW-0813">Transport</keyword>
<dbReference type="GO" id="GO:0005524">
    <property type="term" value="F:ATP binding"/>
    <property type="evidence" value="ECO:0007669"/>
    <property type="project" value="UniProtKB-KW"/>
</dbReference>
<evidence type="ECO:0000256" key="5">
    <source>
        <dbReference type="ARBA" id="ARBA00022692"/>
    </source>
</evidence>
<evidence type="ECO:0000313" key="15">
    <source>
        <dbReference type="EMBL" id="KAF2834051.1"/>
    </source>
</evidence>
<dbReference type="PROSITE" id="PS50929">
    <property type="entry name" value="ABC_TM1F"/>
    <property type="match status" value="2"/>
</dbReference>
<keyword evidence="10" id="KW-0325">Glycoprotein</keyword>
<feature type="domain" description="ABC transmembrane type-1" evidence="14">
    <location>
        <begin position="283"/>
        <end position="559"/>
    </location>
</feature>
<evidence type="ECO:0000256" key="11">
    <source>
        <dbReference type="SAM" id="MobiDB-lite"/>
    </source>
</evidence>
<keyword evidence="5 12" id="KW-0812">Transmembrane</keyword>
<dbReference type="InterPro" id="IPR036640">
    <property type="entry name" value="ABC1_TM_sf"/>
</dbReference>
<feature type="domain" description="ABC transporter" evidence="13">
    <location>
        <begin position="604"/>
        <end position="834"/>
    </location>
</feature>
<evidence type="ECO:0000256" key="2">
    <source>
        <dbReference type="ARBA" id="ARBA00009726"/>
    </source>
</evidence>
<dbReference type="PROSITE" id="PS50893">
    <property type="entry name" value="ABC_TRANSPORTER_2"/>
    <property type="match status" value="2"/>
</dbReference>
<dbReference type="InterPro" id="IPR044746">
    <property type="entry name" value="ABCC_6TM_D1"/>
</dbReference>
<dbReference type="GO" id="GO:0016887">
    <property type="term" value="F:ATP hydrolysis activity"/>
    <property type="evidence" value="ECO:0007669"/>
    <property type="project" value="InterPro"/>
</dbReference>
<evidence type="ECO:0000259" key="13">
    <source>
        <dbReference type="PROSITE" id="PS50893"/>
    </source>
</evidence>
<feature type="transmembrane region" description="Helical" evidence="12">
    <location>
        <begin position="945"/>
        <end position="967"/>
    </location>
</feature>
<feature type="domain" description="ABC transporter" evidence="13">
    <location>
        <begin position="1225"/>
        <end position="1485"/>
    </location>
</feature>
<dbReference type="Pfam" id="PF00005">
    <property type="entry name" value="ABC_tran"/>
    <property type="match status" value="2"/>
</dbReference>
<dbReference type="Pfam" id="PF00664">
    <property type="entry name" value="ABC_membrane"/>
    <property type="match status" value="1"/>
</dbReference>
<dbReference type="Gene3D" id="3.40.50.300">
    <property type="entry name" value="P-loop containing nucleotide triphosphate hydrolases"/>
    <property type="match status" value="2"/>
</dbReference>
<feature type="transmembrane region" description="Helical" evidence="12">
    <location>
        <begin position="1128"/>
        <end position="1151"/>
    </location>
</feature>
<evidence type="ECO:0000313" key="16">
    <source>
        <dbReference type="Proteomes" id="UP000799424"/>
    </source>
</evidence>
<keyword evidence="7" id="KW-0067">ATP-binding</keyword>
<gene>
    <name evidence="15" type="ORF">CC86DRAFT_451542</name>
</gene>
<dbReference type="EMBL" id="MU006216">
    <property type="protein sequence ID" value="KAF2834051.1"/>
    <property type="molecule type" value="Genomic_DNA"/>
</dbReference>
<feature type="transmembrane region" description="Helical" evidence="12">
    <location>
        <begin position="38"/>
        <end position="59"/>
    </location>
</feature>
<dbReference type="InterPro" id="IPR044726">
    <property type="entry name" value="ABCC_6TM_D2"/>
</dbReference>
<evidence type="ECO:0000256" key="7">
    <source>
        <dbReference type="ARBA" id="ARBA00022840"/>
    </source>
</evidence>